<keyword evidence="6 9" id="KW-0413">Isomerase</keyword>
<evidence type="ECO:0000256" key="4">
    <source>
        <dbReference type="ARBA" id="ARBA00011959"/>
    </source>
</evidence>
<name>A0A6A6NYH7_9PEZI</name>
<dbReference type="Pfam" id="PF06026">
    <property type="entry name" value="Rib_5-P_isom_A"/>
    <property type="match status" value="1"/>
</dbReference>
<reference evidence="9" key="1">
    <citation type="journal article" date="2020" name="Stud. Mycol.">
        <title>101 Dothideomycetes genomes: a test case for predicting lifestyles and emergence of pathogens.</title>
        <authorList>
            <person name="Haridas S."/>
            <person name="Albert R."/>
            <person name="Binder M."/>
            <person name="Bloem J."/>
            <person name="Labutti K."/>
            <person name="Salamov A."/>
            <person name="Andreopoulos B."/>
            <person name="Baker S."/>
            <person name="Barry K."/>
            <person name="Bills G."/>
            <person name="Bluhm B."/>
            <person name="Cannon C."/>
            <person name="Castanera R."/>
            <person name="Culley D."/>
            <person name="Daum C."/>
            <person name="Ezra D."/>
            <person name="Gonzalez J."/>
            <person name="Henrissat B."/>
            <person name="Kuo A."/>
            <person name="Liang C."/>
            <person name="Lipzen A."/>
            <person name="Lutzoni F."/>
            <person name="Magnuson J."/>
            <person name="Mondo S."/>
            <person name="Nolan M."/>
            <person name="Ohm R."/>
            <person name="Pangilinan J."/>
            <person name="Park H.-J."/>
            <person name="Ramirez L."/>
            <person name="Alfaro M."/>
            <person name="Sun H."/>
            <person name="Tritt A."/>
            <person name="Yoshinaga Y."/>
            <person name="Zwiers L.-H."/>
            <person name="Turgeon B."/>
            <person name="Goodwin S."/>
            <person name="Spatafora J."/>
            <person name="Crous P."/>
            <person name="Grigoriev I."/>
        </authorList>
    </citation>
    <scope>NUCLEOTIDE SEQUENCE</scope>
    <source>
        <strain evidence="9">ATCC 16933</strain>
    </source>
</reference>
<dbReference type="OrthoDB" id="1555531at2759"/>
<accession>A0A6A6NYH7</accession>
<gene>
    <name evidence="9" type="ORF">BDY21DRAFT_386213</name>
</gene>
<dbReference type="EMBL" id="MU001682">
    <property type="protein sequence ID" value="KAF2456781.1"/>
    <property type="molecule type" value="Genomic_DNA"/>
</dbReference>
<comment type="similarity">
    <text evidence="3">Belongs to the ribose 5-phosphate isomerase family.</text>
</comment>
<evidence type="ECO:0000256" key="8">
    <source>
        <dbReference type="ARBA" id="ARBA00032273"/>
    </source>
</evidence>
<organism evidence="9 10">
    <name type="scientific">Lineolata rhizophorae</name>
    <dbReference type="NCBI Taxonomy" id="578093"/>
    <lineage>
        <taxon>Eukaryota</taxon>
        <taxon>Fungi</taxon>
        <taxon>Dikarya</taxon>
        <taxon>Ascomycota</taxon>
        <taxon>Pezizomycotina</taxon>
        <taxon>Dothideomycetes</taxon>
        <taxon>Dothideomycetes incertae sedis</taxon>
        <taxon>Lineolatales</taxon>
        <taxon>Lineolataceae</taxon>
        <taxon>Lineolata</taxon>
    </lineage>
</organism>
<evidence type="ECO:0000313" key="9">
    <source>
        <dbReference type="EMBL" id="KAF2456781.1"/>
    </source>
</evidence>
<protein>
    <recommendedName>
        <fullName evidence="5">Ribose-5-phosphate isomerase</fullName>
        <ecNumber evidence="4">5.3.1.6</ecNumber>
    </recommendedName>
    <alternativeName>
        <fullName evidence="8">D-ribose-5-phosphate ketol-isomerase</fullName>
    </alternativeName>
    <alternativeName>
        <fullName evidence="7">Phosphoriboisomerase</fullName>
    </alternativeName>
</protein>
<dbReference type="GO" id="GO:0006014">
    <property type="term" value="P:D-ribose metabolic process"/>
    <property type="evidence" value="ECO:0007669"/>
    <property type="project" value="TreeGrafter"/>
</dbReference>
<dbReference type="UniPathway" id="UPA00115">
    <property type="reaction ID" value="UER00412"/>
</dbReference>
<dbReference type="InterPro" id="IPR004788">
    <property type="entry name" value="Ribose5P_isomerase_type_A"/>
</dbReference>
<evidence type="ECO:0000256" key="6">
    <source>
        <dbReference type="ARBA" id="ARBA00023235"/>
    </source>
</evidence>
<dbReference type="CDD" id="cd01398">
    <property type="entry name" value="RPI_A"/>
    <property type="match status" value="1"/>
</dbReference>
<dbReference type="GO" id="GO:0009052">
    <property type="term" value="P:pentose-phosphate shunt, non-oxidative branch"/>
    <property type="evidence" value="ECO:0007669"/>
    <property type="project" value="InterPro"/>
</dbReference>
<sequence>MATSAAVDIEAAKKAAAERAVQDHFDPNAKYVGIGSGTTIIYVVDAIKEKSTNPHIQFVPTGYQSRQVIVAAGLTPIAFDSLPSGEVLEVAFDGADEVDDELNCIKGGGACLFQEKLVAEKAKKFVCVADYRKDQSRLLTQWASIPIEVAPIAVHTVQSALVALGSSTPVVRNGILAKSGPLKTDQDFFIIDAPFKPLLTRADVASAADGDLGARTGKWGVEDLAERIKAITGVLEVGIFCGRNGLEAEAVGEHGGQKPVAVYFGMSDGTVKVKAATNA</sequence>
<evidence type="ECO:0000256" key="5">
    <source>
        <dbReference type="ARBA" id="ARBA00019150"/>
    </source>
</evidence>
<dbReference type="NCBIfam" id="TIGR00021">
    <property type="entry name" value="rpiA"/>
    <property type="match status" value="1"/>
</dbReference>
<dbReference type="GO" id="GO:0004751">
    <property type="term" value="F:ribose-5-phosphate isomerase activity"/>
    <property type="evidence" value="ECO:0007669"/>
    <property type="project" value="UniProtKB-EC"/>
</dbReference>
<dbReference type="AlphaFoldDB" id="A0A6A6NYH7"/>
<comment type="catalytic activity">
    <reaction evidence="1">
        <text>aldehydo-D-ribose 5-phosphate = D-ribulose 5-phosphate</text>
        <dbReference type="Rhea" id="RHEA:14657"/>
        <dbReference type="ChEBI" id="CHEBI:58121"/>
        <dbReference type="ChEBI" id="CHEBI:58273"/>
        <dbReference type="EC" id="5.3.1.6"/>
    </reaction>
</comment>
<dbReference type="Gene3D" id="3.40.50.1360">
    <property type="match status" value="1"/>
</dbReference>
<dbReference type="FunFam" id="3.40.50.1360:FF:000014">
    <property type="entry name" value="Ribose 5-phosphate isomerase"/>
    <property type="match status" value="1"/>
</dbReference>
<comment type="pathway">
    <text evidence="2">Carbohydrate degradation; pentose phosphate pathway; D-ribose 5-phosphate from D-ribulose 5-phosphate (non-oxidative stage): step 1/1.</text>
</comment>
<dbReference type="SUPFAM" id="SSF100950">
    <property type="entry name" value="NagB/RpiA/CoA transferase-like"/>
    <property type="match status" value="1"/>
</dbReference>
<evidence type="ECO:0000313" key="10">
    <source>
        <dbReference type="Proteomes" id="UP000799766"/>
    </source>
</evidence>
<proteinExistence type="inferred from homology"/>
<dbReference type="PANTHER" id="PTHR11934:SF0">
    <property type="entry name" value="RIBOSE-5-PHOSPHATE ISOMERASE"/>
    <property type="match status" value="1"/>
</dbReference>
<evidence type="ECO:0000256" key="7">
    <source>
        <dbReference type="ARBA" id="ARBA00029734"/>
    </source>
</evidence>
<dbReference type="GO" id="GO:0005737">
    <property type="term" value="C:cytoplasm"/>
    <property type="evidence" value="ECO:0007669"/>
    <property type="project" value="TreeGrafter"/>
</dbReference>
<dbReference type="Proteomes" id="UP000799766">
    <property type="component" value="Unassembled WGS sequence"/>
</dbReference>
<dbReference type="PANTHER" id="PTHR11934">
    <property type="entry name" value="RIBOSE-5-PHOSPHATE ISOMERASE"/>
    <property type="match status" value="1"/>
</dbReference>
<dbReference type="InterPro" id="IPR037171">
    <property type="entry name" value="NagB/RpiA_transferase-like"/>
</dbReference>
<dbReference type="SUPFAM" id="SSF75445">
    <property type="entry name" value="D-ribose-5-phosphate isomerase (RpiA), lid domain"/>
    <property type="match status" value="1"/>
</dbReference>
<keyword evidence="10" id="KW-1185">Reference proteome</keyword>
<evidence type="ECO:0000256" key="1">
    <source>
        <dbReference type="ARBA" id="ARBA00001713"/>
    </source>
</evidence>
<dbReference type="EC" id="5.3.1.6" evidence="4"/>
<evidence type="ECO:0000256" key="3">
    <source>
        <dbReference type="ARBA" id="ARBA00008088"/>
    </source>
</evidence>
<evidence type="ECO:0000256" key="2">
    <source>
        <dbReference type="ARBA" id="ARBA00004988"/>
    </source>
</evidence>
<dbReference type="Gene3D" id="3.30.70.260">
    <property type="match status" value="1"/>
</dbReference>